<dbReference type="GO" id="GO:0016020">
    <property type="term" value="C:membrane"/>
    <property type="evidence" value="ECO:0007669"/>
    <property type="project" value="UniProtKB-SubCell"/>
</dbReference>
<feature type="transmembrane region" description="Helical" evidence="12">
    <location>
        <begin position="47"/>
        <end position="67"/>
    </location>
</feature>
<keyword evidence="10" id="KW-1208">Phospholipid metabolism</keyword>
<evidence type="ECO:0000256" key="12">
    <source>
        <dbReference type="SAM" id="Phobius"/>
    </source>
</evidence>
<keyword evidence="3" id="KW-0444">Lipid biosynthesis</keyword>
<keyword evidence="9" id="KW-0594">Phospholipid biosynthesis</keyword>
<protein>
    <submittedName>
        <fullName evidence="13">CDP-diacylglycerol--glycerol-3-phosphate 3-phosphatidyltransferase</fullName>
    </submittedName>
</protein>
<keyword evidence="6 12" id="KW-1133">Transmembrane helix</keyword>
<keyword evidence="7" id="KW-0443">Lipid metabolism</keyword>
<name>A0A1H1H6W9_9MICC</name>
<accession>A0A1H1H6W9</accession>
<feature type="transmembrane region" description="Helical" evidence="12">
    <location>
        <begin position="164"/>
        <end position="187"/>
    </location>
</feature>
<dbReference type="STRING" id="37928.SAMN04489742_4604"/>
<evidence type="ECO:0000256" key="7">
    <source>
        <dbReference type="ARBA" id="ARBA00023098"/>
    </source>
</evidence>
<dbReference type="InterPro" id="IPR000462">
    <property type="entry name" value="CDP-OH_P_trans"/>
</dbReference>
<dbReference type="Pfam" id="PF01066">
    <property type="entry name" value="CDP-OH_P_transf"/>
    <property type="match status" value="1"/>
</dbReference>
<dbReference type="RefSeq" id="WP_074702758.1">
    <property type="nucleotide sequence ID" value="NZ_CP018863.1"/>
</dbReference>
<comment type="similarity">
    <text evidence="2 11">Belongs to the CDP-alcohol phosphatidyltransferase class-I family.</text>
</comment>
<evidence type="ECO:0000256" key="5">
    <source>
        <dbReference type="ARBA" id="ARBA00022692"/>
    </source>
</evidence>
<dbReference type="EMBL" id="FNKH01000002">
    <property type="protein sequence ID" value="SDR20826.1"/>
    <property type="molecule type" value="Genomic_DNA"/>
</dbReference>
<dbReference type="Gene3D" id="1.20.120.1760">
    <property type="match status" value="1"/>
</dbReference>
<gene>
    <name evidence="13" type="ORF">SAMN04489742_4604</name>
</gene>
<dbReference type="InterPro" id="IPR004570">
    <property type="entry name" value="Phosphatidylglycerol_P_synth"/>
</dbReference>
<keyword evidence="14" id="KW-1185">Reference proteome</keyword>
<evidence type="ECO:0000313" key="14">
    <source>
        <dbReference type="Proteomes" id="UP000181917"/>
    </source>
</evidence>
<evidence type="ECO:0000256" key="8">
    <source>
        <dbReference type="ARBA" id="ARBA00023136"/>
    </source>
</evidence>
<dbReference type="KEGG" id="acry:AC20117_16390"/>
<evidence type="ECO:0000256" key="10">
    <source>
        <dbReference type="ARBA" id="ARBA00023264"/>
    </source>
</evidence>
<feature type="transmembrane region" description="Helical" evidence="12">
    <location>
        <begin position="20"/>
        <end position="41"/>
    </location>
</feature>
<keyword evidence="8 12" id="KW-0472">Membrane</keyword>
<dbReference type="AlphaFoldDB" id="A0A1H1H6W9"/>
<reference evidence="13 14" key="1">
    <citation type="submission" date="2016-10" db="EMBL/GenBank/DDBJ databases">
        <authorList>
            <person name="de Groot N.N."/>
        </authorList>
    </citation>
    <scope>NUCLEOTIDE SEQUENCE [LARGE SCALE GENOMIC DNA]</scope>
    <source>
        <strain evidence="13 14">DSM 20117</strain>
    </source>
</reference>
<keyword evidence="5 12" id="KW-0812">Transmembrane</keyword>
<dbReference type="GO" id="GO:0046474">
    <property type="term" value="P:glycerophospholipid biosynthetic process"/>
    <property type="evidence" value="ECO:0007669"/>
    <property type="project" value="TreeGrafter"/>
</dbReference>
<proteinExistence type="inferred from homology"/>
<evidence type="ECO:0000256" key="4">
    <source>
        <dbReference type="ARBA" id="ARBA00022679"/>
    </source>
</evidence>
<evidence type="ECO:0000256" key="11">
    <source>
        <dbReference type="RuleBase" id="RU003750"/>
    </source>
</evidence>
<dbReference type="UniPathway" id="UPA00085"/>
<dbReference type="PANTHER" id="PTHR14269">
    <property type="entry name" value="CDP-DIACYLGLYCEROL--GLYCEROL-3-PHOSPHATE 3-PHOSPHATIDYLTRANSFERASE-RELATED"/>
    <property type="match status" value="1"/>
</dbReference>
<dbReference type="PROSITE" id="PS00379">
    <property type="entry name" value="CDP_ALCOHOL_P_TRANSF"/>
    <property type="match status" value="1"/>
</dbReference>
<evidence type="ECO:0000256" key="1">
    <source>
        <dbReference type="ARBA" id="ARBA00004141"/>
    </source>
</evidence>
<organism evidence="13 14">
    <name type="scientific">Crystallibacter crystallopoietes</name>
    <dbReference type="NCBI Taxonomy" id="37928"/>
    <lineage>
        <taxon>Bacteria</taxon>
        <taxon>Bacillati</taxon>
        <taxon>Actinomycetota</taxon>
        <taxon>Actinomycetes</taxon>
        <taxon>Micrococcales</taxon>
        <taxon>Micrococcaceae</taxon>
        <taxon>Crystallibacter</taxon>
    </lineage>
</organism>
<evidence type="ECO:0000256" key="3">
    <source>
        <dbReference type="ARBA" id="ARBA00022516"/>
    </source>
</evidence>
<dbReference type="InterPro" id="IPR043130">
    <property type="entry name" value="CDP-OH_PTrfase_TM_dom"/>
</dbReference>
<dbReference type="Proteomes" id="UP000181917">
    <property type="component" value="Unassembled WGS sequence"/>
</dbReference>
<dbReference type="InterPro" id="IPR048254">
    <property type="entry name" value="CDP_ALCOHOL_P_TRANSF_CS"/>
</dbReference>
<feature type="transmembrane region" description="Helical" evidence="12">
    <location>
        <begin position="88"/>
        <end position="105"/>
    </location>
</feature>
<evidence type="ECO:0000256" key="6">
    <source>
        <dbReference type="ARBA" id="ARBA00022989"/>
    </source>
</evidence>
<evidence type="ECO:0000256" key="2">
    <source>
        <dbReference type="ARBA" id="ARBA00010441"/>
    </source>
</evidence>
<keyword evidence="4 11" id="KW-0808">Transferase</keyword>
<comment type="subcellular location">
    <subcellularLocation>
        <location evidence="1">Membrane</location>
        <topology evidence="1">Multi-pass membrane protein</topology>
    </subcellularLocation>
</comment>
<dbReference type="GO" id="GO:0008444">
    <property type="term" value="F:CDP-diacylglycerol-glycerol-3-phosphate 3-phosphatidyltransferase activity"/>
    <property type="evidence" value="ECO:0007669"/>
    <property type="project" value="InterPro"/>
</dbReference>
<dbReference type="PIRSF" id="PIRSF000847">
    <property type="entry name" value="Phos_ph_gly_syn"/>
    <property type="match status" value="1"/>
</dbReference>
<dbReference type="InterPro" id="IPR050324">
    <property type="entry name" value="CDP-alcohol_PTase-I"/>
</dbReference>
<evidence type="ECO:0000313" key="13">
    <source>
        <dbReference type="EMBL" id="SDR20826.1"/>
    </source>
</evidence>
<evidence type="ECO:0000256" key="9">
    <source>
        <dbReference type="ARBA" id="ARBA00023209"/>
    </source>
</evidence>
<dbReference type="PANTHER" id="PTHR14269:SF62">
    <property type="entry name" value="CDP-DIACYLGLYCEROL--GLYCEROL-3-PHOSPHATE 3-PHOSPHATIDYLTRANSFERASE 1, CHLOROPLASTIC"/>
    <property type="match status" value="1"/>
</dbReference>
<sequence>MKLIGAGARDNYEYRELQTFWTVPNIITVLRFLAVPLFIRYIVLEDYAAATIVLVILGSTDWVDGYLARRLDQVSSVGKWLDPVADRLALIIVAITFVVAGIAPLWLLLAIVIPDGILLAFSLALFHGNPNLPVTNIGKIRTALLLVGTPLLLLHKALEPGEDWLAAIAYTILILGCVGHLLAWWGYMRGVWRKHLARRGQQPDNPAGSAVNGHTDG</sequence>
<dbReference type="OrthoDB" id="9796672at2"/>